<evidence type="ECO:0000256" key="1">
    <source>
        <dbReference type="ARBA" id="ARBA00023125"/>
    </source>
</evidence>
<dbReference type="OrthoDB" id="71302at2759"/>
<name>A0A843UK59_COLES</name>
<dbReference type="GO" id="GO:0003677">
    <property type="term" value="F:DNA binding"/>
    <property type="evidence" value="ECO:0007669"/>
    <property type="project" value="UniProtKB-KW"/>
</dbReference>
<gene>
    <name evidence="2" type="ORF">Taro_016278</name>
</gene>
<dbReference type="PANTHER" id="PTHR45844">
    <property type="entry name" value="TRANSCRIPTION FACTOR BHLH30"/>
    <property type="match status" value="1"/>
</dbReference>
<sequence>MESGIRTRFEDELCKGSRELKVSASEISNECNVPADADEVKVEVHGDGSNAGNLSIKGSLCCEDRPELLTDLR</sequence>
<dbReference type="Proteomes" id="UP000652761">
    <property type="component" value="Unassembled WGS sequence"/>
</dbReference>
<protein>
    <submittedName>
        <fullName evidence="2">Uncharacterized protein</fullName>
    </submittedName>
</protein>
<organism evidence="2 3">
    <name type="scientific">Colocasia esculenta</name>
    <name type="common">Wild taro</name>
    <name type="synonym">Arum esculentum</name>
    <dbReference type="NCBI Taxonomy" id="4460"/>
    <lineage>
        <taxon>Eukaryota</taxon>
        <taxon>Viridiplantae</taxon>
        <taxon>Streptophyta</taxon>
        <taxon>Embryophyta</taxon>
        <taxon>Tracheophyta</taxon>
        <taxon>Spermatophyta</taxon>
        <taxon>Magnoliopsida</taxon>
        <taxon>Liliopsida</taxon>
        <taxon>Araceae</taxon>
        <taxon>Aroideae</taxon>
        <taxon>Colocasieae</taxon>
        <taxon>Colocasia</taxon>
    </lineage>
</organism>
<comment type="caution">
    <text evidence="2">The sequence shown here is derived from an EMBL/GenBank/DDBJ whole genome shotgun (WGS) entry which is preliminary data.</text>
</comment>
<keyword evidence="3" id="KW-1185">Reference proteome</keyword>
<evidence type="ECO:0000313" key="2">
    <source>
        <dbReference type="EMBL" id="MQL83761.1"/>
    </source>
</evidence>
<dbReference type="GO" id="GO:0003700">
    <property type="term" value="F:DNA-binding transcription factor activity"/>
    <property type="evidence" value="ECO:0007669"/>
    <property type="project" value="InterPro"/>
</dbReference>
<keyword evidence="1" id="KW-0238">DNA-binding</keyword>
<accession>A0A843UK59</accession>
<dbReference type="EMBL" id="NMUH01000717">
    <property type="protein sequence ID" value="MQL83761.1"/>
    <property type="molecule type" value="Genomic_DNA"/>
</dbReference>
<reference evidence="2" key="1">
    <citation type="submission" date="2017-07" db="EMBL/GenBank/DDBJ databases">
        <title>Taro Niue Genome Assembly and Annotation.</title>
        <authorList>
            <person name="Atibalentja N."/>
            <person name="Keating K."/>
            <person name="Fields C.J."/>
        </authorList>
    </citation>
    <scope>NUCLEOTIDE SEQUENCE</scope>
    <source>
        <strain evidence="2">Niue_2</strain>
        <tissue evidence="2">Leaf</tissue>
    </source>
</reference>
<evidence type="ECO:0000313" key="3">
    <source>
        <dbReference type="Proteomes" id="UP000652761"/>
    </source>
</evidence>
<proteinExistence type="predicted"/>
<dbReference type="InterPro" id="IPR045847">
    <property type="entry name" value="AIG1-like"/>
</dbReference>
<dbReference type="AlphaFoldDB" id="A0A843UK59"/>
<dbReference type="PANTHER" id="PTHR45844:SF9">
    <property type="entry name" value="OS09G0463900 PROTEIN"/>
    <property type="match status" value="1"/>
</dbReference>